<evidence type="ECO:0000313" key="2">
    <source>
        <dbReference type="EMBL" id="KAJ2932790.1"/>
    </source>
</evidence>
<dbReference type="AlphaFoldDB" id="A0A9W8JDM4"/>
<reference evidence="2" key="1">
    <citation type="submission" date="2022-06" db="EMBL/GenBank/DDBJ databases">
        <title>Genome Sequence of Candolleomyces eurysporus.</title>
        <authorList>
            <person name="Buettner E."/>
        </authorList>
    </citation>
    <scope>NUCLEOTIDE SEQUENCE</scope>
    <source>
        <strain evidence="2">VTCC 930004</strain>
    </source>
</reference>
<organism evidence="2 3">
    <name type="scientific">Candolleomyces eurysporus</name>
    <dbReference type="NCBI Taxonomy" id="2828524"/>
    <lineage>
        <taxon>Eukaryota</taxon>
        <taxon>Fungi</taxon>
        <taxon>Dikarya</taxon>
        <taxon>Basidiomycota</taxon>
        <taxon>Agaricomycotina</taxon>
        <taxon>Agaricomycetes</taxon>
        <taxon>Agaricomycetidae</taxon>
        <taxon>Agaricales</taxon>
        <taxon>Agaricineae</taxon>
        <taxon>Psathyrellaceae</taxon>
        <taxon>Candolleomyces</taxon>
    </lineage>
</organism>
<gene>
    <name evidence="2" type="ORF">H1R20_g4306</name>
</gene>
<sequence>MMAGVYKKRAALMRMEQDAFLQENDLGPSDVPETDDELTDIEDAVNSVTVDNNLTPNSAYKSRVSKAKYLCQKEVEYCYKKVEKLKRSLAEAEKRRDHAVYKKQQLELHAKRKGIDA</sequence>
<dbReference type="Proteomes" id="UP001140091">
    <property type="component" value="Unassembled WGS sequence"/>
</dbReference>
<keyword evidence="3" id="KW-1185">Reference proteome</keyword>
<accession>A0A9W8JDM4</accession>
<feature type="non-terminal residue" evidence="2">
    <location>
        <position position="1"/>
    </location>
</feature>
<feature type="coiled-coil region" evidence="1">
    <location>
        <begin position="75"/>
        <end position="102"/>
    </location>
</feature>
<dbReference type="EMBL" id="JANBPK010000759">
    <property type="protein sequence ID" value="KAJ2932790.1"/>
    <property type="molecule type" value="Genomic_DNA"/>
</dbReference>
<evidence type="ECO:0000313" key="3">
    <source>
        <dbReference type="Proteomes" id="UP001140091"/>
    </source>
</evidence>
<comment type="caution">
    <text evidence="2">The sequence shown here is derived from an EMBL/GenBank/DDBJ whole genome shotgun (WGS) entry which is preliminary data.</text>
</comment>
<protein>
    <submittedName>
        <fullName evidence="2">Uncharacterized protein</fullName>
    </submittedName>
</protein>
<keyword evidence="1" id="KW-0175">Coiled coil</keyword>
<name>A0A9W8JDM4_9AGAR</name>
<proteinExistence type="predicted"/>
<evidence type="ECO:0000256" key="1">
    <source>
        <dbReference type="SAM" id="Coils"/>
    </source>
</evidence>